<comment type="caution">
    <text evidence="1">The sequence shown here is derived from an EMBL/GenBank/DDBJ whole genome shotgun (WGS) entry which is preliminary data.</text>
</comment>
<accession>A0A0V1GAF2</accession>
<evidence type="ECO:0000313" key="2">
    <source>
        <dbReference type="Proteomes" id="UP000054826"/>
    </source>
</evidence>
<dbReference type="EMBL" id="JYDV01004701">
    <property type="protein sequence ID" value="KRY95167.1"/>
    <property type="molecule type" value="Genomic_DNA"/>
</dbReference>
<dbReference type="Proteomes" id="UP000054826">
    <property type="component" value="Unassembled WGS sequence"/>
</dbReference>
<evidence type="ECO:0000313" key="1">
    <source>
        <dbReference type="EMBL" id="KRY95167.1"/>
    </source>
</evidence>
<organism evidence="1 2">
    <name type="scientific">Trichinella pseudospiralis</name>
    <name type="common">Parasitic roundworm</name>
    <dbReference type="NCBI Taxonomy" id="6337"/>
    <lineage>
        <taxon>Eukaryota</taxon>
        <taxon>Metazoa</taxon>
        <taxon>Ecdysozoa</taxon>
        <taxon>Nematoda</taxon>
        <taxon>Enoplea</taxon>
        <taxon>Dorylaimia</taxon>
        <taxon>Trichinellida</taxon>
        <taxon>Trichinellidae</taxon>
        <taxon>Trichinella</taxon>
    </lineage>
</organism>
<gene>
    <name evidence="1" type="ORF">T4C_13577</name>
</gene>
<name>A0A0V1GAF2_TRIPS</name>
<sequence>MAKNFFLQFGFERKKFSACGISGIQSSFCLC</sequence>
<reference evidence="1 2" key="1">
    <citation type="submission" date="2015-01" db="EMBL/GenBank/DDBJ databases">
        <title>Evolution of Trichinella species and genotypes.</title>
        <authorList>
            <person name="Korhonen P.K."/>
            <person name="Edoardo P."/>
            <person name="Giuseppe L.R."/>
            <person name="Gasser R.B."/>
        </authorList>
    </citation>
    <scope>NUCLEOTIDE SEQUENCE [LARGE SCALE GENOMIC DNA]</scope>
    <source>
        <strain evidence="1">ISS176</strain>
    </source>
</reference>
<proteinExistence type="predicted"/>
<protein>
    <submittedName>
        <fullName evidence="1">Uncharacterized protein</fullName>
    </submittedName>
</protein>
<dbReference type="AlphaFoldDB" id="A0A0V1GAF2"/>